<name>A0A150TII0_SORCE</name>
<feature type="compositionally biased region" description="Low complexity" evidence="1">
    <location>
        <begin position="18"/>
        <end position="71"/>
    </location>
</feature>
<reference evidence="2 3" key="1">
    <citation type="submission" date="2014-02" db="EMBL/GenBank/DDBJ databases">
        <title>The small core and large imbalanced accessory genome model reveals a collaborative survival strategy of Sorangium cellulosum strains in nature.</title>
        <authorList>
            <person name="Han K."/>
            <person name="Peng R."/>
            <person name="Blom J."/>
            <person name="Li Y.-Z."/>
        </authorList>
    </citation>
    <scope>NUCLEOTIDE SEQUENCE [LARGE SCALE GENOMIC DNA]</scope>
    <source>
        <strain evidence="2 3">So0007-03</strain>
    </source>
</reference>
<evidence type="ECO:0000256" key="1">
    <source>
        <dbReference type="SAM" id="MobiDB-lite"/>
    </source>
</evidence>
<organism evidence="2 3">
    <name type="scientific">Sorangium cellulosum</name>
    <name type="common">Polyangium cellulosum</name>
    <dbReference type="NCBI Taxonomy" id="56"/>
    <lineage>
        <taxon>Bacteria</taxon>
        <taxon>Pseudomonadati</taxon>
        <taxon>Myxococcota</taxon>
        <taxon>Polyangia</taxon>
        <taxon>Polyangiales</taxon>
        <taxon>Polyangiaceae</taxon>
        <taxon>Sorangium</taxon>
    </lineage>
</organism>
<dbReference type="EMBL" id="JEME01002421">
    <property type="protein sequence ID" value="KYG04357.1"/>
    <property type="molecule type" value="Genomic_DNA"/>
</dbReference>
<proteinExistence type="predicted"/>
<accession>A0A150TII0</accession>
<sequence>MIFAGVLLAAGCGRGDRAPASSSSRAAEVPGGEHSASPPAATTPATAQPAPQTAAPDAAADAEHQSAAPEASGDPRIEEIRKKYAEIQADKGLQTSELRMECSGGEGRAEVRLHQKNGAVSKAVLKDIAAGDAGSTYQFYYDGGRLIFALNDAFPFGEPPKTLLVQRRYYYHQGSPILCTRKSAEGPSDKVDSMLHQAPNEPVDCSFAPKVERLASMVAKGAAGMDELKKQLCPRPPR</sequence>
<evidence type="ECO:0000313" key="3">
    <source>
        <dbReference type="Proteomes" id="UP000075502"/>
    </source>
</evidence>
<gene>
    <name evidence="2" type="ORF">BE21_47235</name>
</gene>
<evidence type="ECO:0000313" key="2">
    <source>
        <dbReference type="EMBL" id="KYG04357.1"/>
    </source>
</evidence>
<feature type="region of interest" description="Disordered" evidence="1">
    <location>
        <begin position="12"/>
        <end position="77"/>
    </location>
</feature>
<comment type="caution">
    <text evidence="2">The sequence shown here is derived from an EMBL/GenBank/DDBJ whole genome shotgun (WGS) entry which is preliminary data.</text>
</comment>
<dbReference type="Proteomes" id="UP000075502">
    <property type="component" value="Unassembled WGS sequence"/>
</dbReference>
<dbReference type="AlphaFoldDB" id="A0A150TII0"/>
<protein>
    <submittedName>
        <fullName evidence="2">Uncharacterized protein</fullName>
    </submittedName>
</protein>